<feature type="binding site" evidence="3">
    <location>
        <position position="138"/>
    </location>
    <ligand>
        <name>Mn(2+)</name>
        <dbReference type="ChEBI" id="CHEBI:29035"/>
        <label>1</label>
    </ligand>
</feature>
<dbReference type="OrthoDB" id="9788689at2"/>
<dbReference type="AlphaFoldDB" id="A0A3A4B1P0"/>
<proteinExistence type="inferred from homology"/>
<comment type="similarity">
    <text evidence="4">Belongs to the arginase family.</text>
</comment>
<dbReference type="GO" id="GO:0046872">
    <property type="term" value="F:metal ion binding"/>
    <property type="evidence" value="ECO:0007669"/>
    <property type="project" value="UniProtKB-KW"/>
</dbReference>
<organism evidence="5 6">
    <name type="scientific">Bailinhaonella thermotolerans</name>
    <dbReference type="NCBI Taxonomy" id="1070861"/>
    <lineage>
        <taxon>Bacteria</taxon>
        <taxon>Bacillati</taxon>
        <taxon>Actinomycetota</taxon>
        <taxon>Actinomycetes</taxon>
        <taxon>Streptosporangiales</taxon>
        <taxon>Streptosporangiaceae</taxon>
        <taxon>Bailinhaonella</taxon>
    </lineage>
</organism>
<evidence type="ECO:0000256" key="2">
    <source>
        <dbReference type="ARBA" id="ARBA00022801"/>
    </source>
</evidence>
<feature type="binding site" evidence="3">
    <location>
        <position position="164"/>
    </location>
    <ligand>
        <name>Mn(2+)</name>
        <dbReference type="ChEBI" id="CHEBI:29035"/>
        <label>1</label>
    </ligand>
</feature>
<keyword evidence="2" id="KW-0378">Hydrolase</keyword>
<dbReference type="GO" id="GO:0033389">
    <property type="term" value="P:putrescine biosynthetic process from arginine, via agmatine"/>
    <property type="evidence" value="ECO:0007669"/>
    <property type="project" value="TreeGrafter"/>
</dbReference>
<dbReference type="PROSITE" id="PS51409">
    <property type="entry name" value="ARGINASE_2"/>
    <property type="match status" value="1"/>
</dbReference>
<feature type="binding site" evidence="3">
    <location>
        <position position="252"/>
    </location>
    <ligand>
        <name>Mn(2+)</name>
        <dbReference type="ChEBI" id="CHEBI:29035"/>
        <label>1</label>
    </ligand>
</feature>
<dbReference type="PANTHER" id="PTHR11358">
    <property type="entry name" value="ARGINASE/AGMATINASE"/>
    <property type="match status" value="1"/>
</dbReference>
<feature type="binding site" evidence="3">
    <location>
        <position position="254"/>
    </location>
    <ligand>
        <name>Mn(2+)</name>
        <dbReference type="ChEBI" id="CHEBI:29035"/>
        <label>1</label>
    </ligand>
</feature>
<dbReference type="Proteomes" id="UP000265768">
    <property type="component" value="Unassembled WGS sequence"/>
</dbReference>
<sequence length="333" mass="35793">MGFRRPRRDDVAVRAREFTRSWIGNPCSTKELRESVRPGRWCVFGVPVAFDSDDPLANGGPEAVRAALPYLWPRAPRRLWDWNAGGVVDSAGVLPLDLGDVRYDRREDRAADVERRLTLAVGEITRHGGRPLILGGEHWLTYPVLAGLLGSGDRQVDVIHFDAHTDRPAAGSGGVGTLRNSNVMSFVEDLSGVRRLLQLGVREFDVLPPGHDEPPASKKAEVVACARLLGGESAESLFAPVEPGSSVYLSIDVDVLDPAVAPEVGWPVPGGLGLDRLLELIAYVGSAYDVVGADVVEVHGSAGRNNLAALAAARCVRRLVLGASEGHHYAFPN</sequence>
<keyword evidence="1 3" id="KW-0479">Metal-binding</keyword>
<dbReference type="SUPFAM" id="SSF52768">
    <property type="entry name" value="Arginase/deacetylase"/>
    <property type="match status" value="1"/>
</dbReference>
<evidence type="ECO:0000256" key="1">
    <source>
        <dbReference type="ARBA" id="ARBA00022723"/>
    </source>
</evidence>
<comment type="cofactor">
    <cofactor evidence="3">
        <name>Mn(2+)</name>
        <dbReference type="ChEBI" id="CHEBI:29035"/>
    </cofactor>
    <text evidence="3">Binds 2 manganese ions per subunit.</text>
</comment>
<dbReference type="PIRSF" id="PIRSF036979">
    <property type="entry name" value="Arginase"/>
    <property type="match status" value="1"/>
</dbReference>
<keyword evidence="3" id="KW-0464">Manganese</keyword>
<reference evidence="5 6" key="1">
    <citation type="submission" date="2018-09" db="EMBL/GenBank/DDBJ databases">
        <title>YIM 75507 draft genome.</title>
        <authorList>
            <person name="Tang S."/>
            <person name="Feng Y."/>
        </authorList>
    </citation>
    <scope>NUCLEOTIDE SEQUENCE [LARGE SCALE GENOMIC DNA]</scope>
    <source>
        <strain evidence="5 6">YIM 75507</strain>
    </source>
</reference>
<evidence type="ECO:0008006" key="7">
    <source>
        <dbReference type="Google" id="ProtNLM"/>
    </source>
</evidence>
<dbReference type="Pfam" id="PF00491">
    <property type="entry name" value="Arginase"/>
    <property type="match status" value="1"/>
</dbReference>
<dbReference type="EMBL" id="QZEY01000001">
    <property type="protein sequence ID" value="RJL35655.1"/>
    <property type="molecule type" value="Genomic_DNA"/>
</dbReference>
<protein>
    <recommendedName>
        <fullName evidence="7">Agmatinase</fullName>
    </recommendedName>
</protein>
<dbReference type="PANTHER" id="PTHR11358:SF26">
    <property type="entry name" value="GUANIDINO ACID HYDROLASE, MITOCHONDRIAL"/>
    <property type="match status" value="1"/>
</dbReference>
<evidence type="ECO:0000313" key="5">
    <source>
        <dbReference type="EMBL" id="RJL35655.1"/>
    </source>
</evidence>
<accession>A0A3A4B1P0</accession>
<gene>
    <name evidence="5" type="ORF">D5H75_02385</name>
</gene>
<dbReference type="InterPro" id="IPR023696">
    <property type="entry name" value="Ureohydrolase_dom_sf"/>
</dbReference>
<dbReference type="Gene3D" id="3.40.800.10">
    <property type="entry name" value="Ureohydrolase domain"/>
    <property type="match status" value="1"/>
</dbReference>
<feature type="binding site" evidence="3">
    <location>
        <position position="162"/>
    </location>
    <ligand>
        <name>Mn(2+)</name>
        <dbReference type="ChEBI" id="CHEBI:29035"/>
        <label>1</label>
    </ligand>
</feature>
<evidence type="ECO:0000256" key="4">
    <source>
        <dbReference type="PROSITE-ProRule" id="PRU00742"/>
    </source>
</evidence>
<dbReference type="InterPro" id="IPR006035">
    <property type="entry name" value="Ureohydrolase"/>
</dbReference>
<dbReference type="PRINTS" id="PR00116">
    <property type="entry name" value="ARGINASE"/>
</dbReference>
<evidence type="ECO:0000313" key="6">
    <source>
        <dbReference type="Proteomes" id="UP000265768"/>
    </source>
</evidence>
<name>A0A3A4B1P0_9ACTN</name>
<evidence type="ECO:0000256" key="3">
    <source>
        <dbReference type="PIRSR" id="PIRSR036979-1"/>
    </source>
</evidence>
<dbReference type="GO" id="GO:0008783">
    <property type="term" value="F:agmatinase activity"/>
    <property type="evidence" value="ECO:0007669"/>
    <property type="project" value="TreeGrafter"/>
</dbReference>
<feature type="binding site" evidence="3">
    <location>
        <position position="166"/>
    </location>
    <ligand>
        <name>Mn(2+)</name>
        <dbReference type="ChEBI" id="CHEBI:29035"/>
        <label>1</label>
    </ligand>
</feature>
<comment type="caution">
    <text evidence="5">The sequence shown here is derived from an EMBL/GenBank/DDBJ whole genome shotgun (WGS) entry which is preliminary data.</text>
</comment>
<keyword evidence="6" id="KW-1185">Reference proteome</keyword>